<gene>
    <name evidence="1" type="ORF">Patl1_05273</name>
</gene>
<sequence length="724" mass="80471">MGEVVLSSEELMEKKNEGMVKWESFLQGMALRVLLVEADDSTRQIITALLRKSTYRETIVLRLRLKFRACGPACDVLMTAVPDGLKAWEILRGGPHNIDLILTEVDLPSISGFALLTLIMEHEICKNIPVIMMSSQDSVSTVYKCMLRGAADYLVKPVRRNELRNLWQHVWRRQSSTISGNVDQDESVGQQKIEATSENDAASNHSSGHVACIQRNEECIEKGSDAQVSFLILFIRPLLVQSNFLSPWVGFMKFHMSQKLHICCRLQSSCTKPDFEAESAQMEEMQDFSRQVWGKSLQNDVKMPTHEGSINYSQQIGGSVVAAFKDANDRNLGKDVEPESQRNDVTFTSEVYNVLVNSSREAIDFMGAYKNQNSSSNNGTSKVDSSPDLDLSLRRSHPSGFENQVSDQRFTIKHSNASAFTRYTNRPLQPLHSTLHSAFNQQKEFATDSEKNLSDIATISNSDTPLVMPSTQRSVSSLATSQSKQFEVETLCPQQRASPVPIPVKGMLLNSLCTGYGSVLPHIFCAQSGLSSMPSPSSANQQEPTFQVNPVHCGNVENSNCSLLYDRLGENGINSINQTVHMLSHRLETLEDRGHISPATDQSASGSFCNGAISRLNSMGYGSTCGSNSHVDQVAVGRAAAESKNEEGFYPSNGNSHRSIEREAALTKFRLKRKDRCYDKKVRYESRKKLAEQRPRVKGQFVRQAQPDPTWAESENQCGNSLEG</sequence>
<dbReference type="Proteomes" id="UP001164250">
    <property type="component" value="Chromosome 3"/>
</dbReference>
<comment type="caution">
    <text evidence="1">The sequence shown here is derived from an EMBL/GenBank/DDBJ whole genome shotgun (WGS) entry which is preliminary data.</text>
</comment>
<evidence type="ECO:0000313" key="2">
    <source>
        <dbReference type="Proteomes" id="UP001164250"/>
    </source>
</evidence>
<evidence type="ECO:0000313" key="1">
    <source>
        <dbReference type="EMBL" id="KAJ0103119.1"/>
    </source>
</evidence>
<organism evidence="1 2">
    <name type="scientific">Pistacia atlantica</name>
    <dbReference type="NCBI Taxonomy" id="434234"/>
    <lineage>
        <taxon>Eukaryota</taxon>
        <taxon>Viridiplantae</taxon>
        <taxon>Streptophyta</taxon>
        <taxon>Embryophyta</taxon>
        <taxon>Tracheophyta</taxon>
        <taxon>Spermatophyta</taxon>
        <taxon>Magnoliopsida</taxon>
        <taxon>eudicotyledons</taxon>
        <taxon>Gunneridae</taxon>
        <taxon>Pentapetalae</taxon>
        <taxon>rosids</taxon>
        <taxon>malvids</taxon>
        <taxon>Sapindales</taxon>
        <taxon>Anacardiaceae</taxon>
        <taxon>Pistacia</taxon>
    </lineage>
</organism>
<reference evidence="2" key="1">
    <citation type="journal article" date="2023" name="G3 (Bethesda)">
        <title>Genome assembly and association tests identify interacting loci associated with vigor, precocity, and sex in interspecific pistachio rootstocks.</title>
        <authorList>
            <person name="Palmer W."/>
            <person name="Jacygrad E."/>
            <person name="Sagayaradj S."/>
            <person name="Cavanaugh K."/>
            <person name="Han R."/>
            <person name="Bertier L."/>
            <person name="Beede B."/>
            <person name="Kafkas S."/>
            <person name="Golino D."/>
            <person name="Preece J."/>
            <person name="Michelmore R."/>
        </authorList>
    </citation>
    <scope>NUCLEOTIDE SEQUENCE [LARGE SCALE GENOMIC DNA]</scope>
</reference>
<name>A0ACC1BW05_9ROSI</name>
<proteinExistence type="predicted"/>
<accession>A0ACC1BW05</accession>
<keyword evidence="2" id="KW-1185">Reference proteome</keyword>
<protein>
    <submittedName>
        <fullName evidence="1">Uncharacterized protein</fullName>
    </submittedName>
</protein>
<dbReference type="EMBL" id="CM047899">
    <property type="protein sequence ID" value="KAJ0103119.1"/>
    <property type="molecule type" value="Genomic_DNA"/>
</dbReference>